<evidence type="ECO:0000256" key="1">
    <source>
        <dbReference type="ARBA" id="ARBA00004141"/>
    </source>
</evidence>
<dbReference type="InterPro" id="IPR007219">
    <property type="entry name" value="XnlR_reg_dom"/>
</dbReference>
<evidence type="ECO:0000313" key="11">
    <source>
        <dbReference type="EMBL" id="GAM35141.1"/>
    </source>
</evidence>
<evidence type="ECO:0000256" key="8">
    <source>
        <dbReference type="SAM" id="MobiDB-lite"/>
    </source>
</evidence>
<evidence type="ECO:0000256" key="3">
    <source>
        <dbReference type="ARBA" id="ARBA00022692"/>
    </source>
</evidence>
<feature type="transmembrane region" description="Helical" evidence="9">
    <location>
        <begin position="1211"/>
        <end position="1228"/>
    </location>
</feature>
<keyword evidence="3 9" id="KW-0812">Transmembrane</keyword>
<feature type="transmembrane region" description="Helical" evidence="9">
    <location>
        <begin position="1240"/>
        <end position="1262"/>
    </location>
</feature>
<accession>A0A6V8H6M0</accession>
<evidence type="ECO:0000256" key="4">
    <source>
        <dbReference type="ARBA" id="ARBA00022989"/>
    </source>
</evidence>
<sequence length="1327" mass="149039">MASIIGTQRDDVISGSKQTFNRAEAPTRPAKSGKAWNDKGALIVPAITPCKNTTLPNNANSANAANTTNHADRAFLECTLRDQHGQAPSPSRSPEARFSSFAYPSLLHETAAEYSIYWHHNPHHYPPPLRSQRYRPVPRRLHGTLFSLRVSDVDASRRNALSVQRAQEREQALQERISWLSRVVNEARLPNAVPVELIETGHDLTIAQVTQPSITTDQASIDGGHPWSGPIRDQRSSASLRRTEKSNQDTSTSPTLLDKTTASRLVDAYFRHVQRAYPFLDRDQVIQSLDSSFRPAADDTVFVDTARIPTRLAVVMAIGRTTLQRVNELGNTSAPIFDIPEKEIIHECLCKNDLTSVEILTLLALYSLFEAHSIPPGSIVGILSRKVISMGLMRDSGSPYEISQVELERRRRLFWSVYVLDRMISVSYGLPPSINDEDIAVPLPSITVDEYASPDRYYYSMMLQINRHVVALRRLEGKIMQNIHLSSTQRLAAVNPSMSTSYYEDTRREIDDWYTQGCLMSSSAMNDNDHLPFHNTITWHNVRYQNLYVLLYSPSRLNADRSMEEIEELQAAARKYVHSSLILQQQNHLPLNWITLCRFLMMGAVLFYCYIWRLNHISSPGGVHMGNTHETQASLLSTASPRSTTGVQSHLYEIANDIAMCIRIMESFSEDWGAAKRAAAIFRRFLDYVAAEQSTPFVGTTARNDQGLESLSRHYDPVLEAVMTASVLEVPLNDEQSLSLQTIREQIHELMKDTLGETTIYAYAVKEFESAASLMKTGVGSRLFPSENYGRASIATGEFLDPHLSTDRSGRVFRGWKPPSSDMSVPDVERKTIKNTVTTPSESEDGYQHSQRLPLSKRILGTIWDSLDKSPEERKLIAKLDWWILSYVCIAYFIKYLDQTNVSNAYVSGMKEDLKLSGNDLNYLTTYWTIGYIIGNLPSQIILTKVRPSIWLPTLEIIWSVLVIGMAGAKNVTTVYTLRFFVGLLEASAYPGIMSLLGSWYTPAELGKRSCIFQASSSAAQMFSGYLQAALYKGMNGRGGLSAWQWLFIFDGIIGVPIALYGYWAIPDSPSNTRSRWLKPEERELSIGRMRSAGRAPPGKLTLRTFLDVGRTWAAWLFSLLFIAHVCGIRIYSYFNVWLKSTGRYSVEQVNLIPTAGYGAQIIFTLSYAWVSDALQMRWPVVIFAAMIALIGTIILSVWPANNIPAMMTGWVLTFLETGAGALIIAWINEVCAYSTEHRILIIGFVETMAFTFNAWVPLLAYNTAQSPHFAVGYKLAAMFFAVEIVLTLLIAYVAKQWNLKEQYIKRVESRLEQQEQGLSTGASVGK</sequence>
<dbReference type="GO" id="GO:0022857">
    <property type="term" value="F:transmembrane transporter activity"/>
    <property type="evidence" value="ECO:0007669"/>
    <property type="project" value="InterPro"/>
</dbReference>
<dbReference type="EMBL" id="DF933813">
    <property type="protein sequence ID" value="GAM35141.1"/>
    <property type="molecule type" value="Genomic_DNA"/>
</dbReference>
<keyword evidence="5 9" id="KW-0472">Membrane</keyword>
<dbReference type="CDD" id="cd12148">
    <property type="entry name" value="fungal_TF_MHR"/>
    <property type="match status" value="1"/>
</dbReference>
<feature type="domain" description="Major facilitator superfamily (MFS) profile" evidence="10">
    <location>
        <begin position="884"/>
        <end position="1300"/>
    </location>
</feature>
<feature type="transmembrane region" description="Helical" evidence="9">
    <location>
        <begin position="1113"/>
        <end position="1132"/>
    </location>
</feature>
<feature type="transmembrane region" description="Helical" evidence="9">
    <location>
        <begin position="980"/>
        <end position="1000"/>
    </location>
</feature>
<feature type="transmembrane region" description="Helical" evidence="9">
    <location>
        <begin position="1274"/>
        <end position="1295"/>
    </location>
</feature>
<dbReference type="InterPro" id="IPR020846">
    <property type="entry name" value="MFS_dom"/>
</dbReference>
<gene>
    <name evidence="11" type="ORF">TCE0_017r03229</name>
</gene>
<evidence type="ECO:0000256" key="6">
    <source>
        <dbReference type="ARBA" id="ARBA00023242"/>
    </source>
</evidence>
<feature type="transmembrane region" description="Helical" evidence="9">
    <location>
        <begin position="1152"/>
        <end position="1171"/>
    </location>
</feature>
<keyword evidence="6" id="KW-0539">Nucleus</keyword>
<name>A0A6V8H6M0_TALPI</name>
<dbReference type="GO" id="GO:0016020">
    <property type="term" value="C:membrane"/>
    <property type="evidence" value="ECO:0007669"/>
    <property type="project" value="UniProtKB-SubCell"/>
</dbReference>
<dbReference type="GO" id="GO:0008270">
    <property type="term" value="F:zinc ion binding"/>
    <property type="evidence" value="ECO:0007669"/>
    <property type="project" value="InterPro"/>
</dbReference>
<keyword evidence="2" id="KW-0813">Transport</keyword>
<evidence type="ECO:0000313" key="12">
    <source>
        <dbReference type="Proteomes" id="UP000053095"/>
    </source>
</evidence>
<dbReference type="Gene3D" id="1.20.1250.20">
    <property type="entry name" value="MFS general substrate transporter like domains"/>
    <property type="match status" value="2"/>
</dbReference>
<dbReference type="Pfam" id="PF07690">
    <property type="entry name" value="MFS_1"/>
    <property type="match status" value="1"/>
</dbReference>
<dbReference type="SMART" id="SM00906">
    <property type="entry name" value="Fungal_trans"/>
    <property type="match status" value="1"/>
</dbReference>
<feature type="transmembrane region" description="Helical" evidence="9">
    <location>
        <begin position="1043"/>
        <end position="1066"/>
    </location>
</feature>
<feature type="transmembrane region" description="Helical" evidence="9">
    <location>
        <begin position="1178"/>
        <end position="1199"/>
    </location>
</feature>
<dbReference type="GO" id="GO:0006351">
    <property type="term" value="P:DNA-templated transcription"/>
    <property type="evidence" value="ECO:0007669"/>
    <property type="project" value="InterPro"/>
</dbReference>
<dbReference type="PANTHER" id="PTHR43791:SF43">
    <property type="entry name" value="MAJOR FACILITATOR SUPERFAMILY (MFS) PROFILE DOMAIN-CONTAINING PROTEIN"/>
    <property type="match status" value="1"/>
</dbReference>
<reference evidence="12" key="1">
    <citation type="journal article" date="2015" name="Genome Announc.">
        <title>Draft genome sequence of Talaromyces cellulolyticus strain Y-94, a source of lignocellulosic biomass-degrading enzymes.</title>
        <authorList>
            <person name="Fujii T."/>
            <person name="Koike H."/>
            <person name="Sawayama S."/>
            <person name="Yano S."/>
            <person name="Inoue H."/>
        </authorList>
    </citation>
    <scope>NUCLEOTIDE SEQUENCE [LARGE SCALE GENOMIC DNA]</scope>
    <source>
        <strain evidence="12">Y-94</strain>
    </source>
</reference>
<dbReference type="PROSITE" id="PS50850">
    <property type="entry name" value="MFS"/>
    <property type="match status" value="1"/>
</dbReference>
<comment type="similarity">
    <text evidence="7">Belongs to the major facilitator superfamily. Allantoate permease family.</text>
</comment>
<dbReference type="GO" id="GO:0003677">
    <property type="term" value="F:DNA binding"/>
    <property type="evidence" value="ECO:0007669"/>
    <property type="project" value="InterPro"/>
</dbReference>
<dbReference type="FunFam" id="1.20.1250.20:FF:000065">
    <property type="entry name" value="Putative MFS pantothenate transporter"/>
    <property type="match status" value="1"/>
</dbReference>
<evidence type="ECO:0000256" key="2">
    <source>
        <dbReference type="ARBA" id="ARBA00022448"/>
    </source>
</evidence>
<evidence type="ECO:0000259" key="10">
    <source>
        <dbReference type="PROSITE" id="PS50850"/>
    </source>
</evidence>
<dbReference type="SUPFAM" id="SSF103473">
    <property type="entry name" value="MFS general substrate transporter"/>
    <property type="match status" value="1"/>
</dbReference>
<comment type="subcellular location">
    <subcellularLocation>
        <location evidence="1">Membrane</location>
        <topology evidence="1">Multi-pass membrane protein</topology>
    </subcellularLocation>
</comment>
<dbReference type="Proteomes" id="UP000053095">
    <property type="component" value="Unassembled WGS sequence"/>
</dbReference>
<dbReference type="InterPro" id="IPR011701">
    <property type="entry name" value="MFS"/>
</dbReference>
<organism evidence="11 12">
    <name type="scientific">Talaromyces pinophilus</name>
    <name type="common">Penicillium pinophilum</name>
    <dbReference type="NCBI Taxonomy" id="128442"/>
    <lineage>
        <taxon>Eukaryota</taxon>
        <taxon>Fungi</taxon>
        <taxon>Dikarya</taxon>
        <taxon>Ascomycota</taxon>
        <taxon>Pezizomycotina</taxon>
        <taxon>Eurotiomycetes</taxon>
        <taxon>Eurotiomycetidae</taxon>
        <taxon>Eurotiales</taxon>
        <taxon>Trichocomaceae</taxon>
        <taxon>Talaromyces</taxon>
        <taxon>Talaromyces sect. Talaromyces</taxon>
    </lineage>
</organism>
<evidence type="ECO:0000256" key="5">
    <source>
        <dbReference type="ARBA" id="ARBA00023136"/>
    </source>
</evidence>
<feature type="transmembrane region" description="Helical" evidence="9">
    <location>
        <begin position="950"/>
        <end position="968"/>
    </location>
</feature>
<keyword evidence="12" id="KW-1185">Reference proteome</keyword>
<dbReference type="Pfam" id="PF04082">
    <property type="entry name" value="Fungal_trans"/>
    <property type="match status" value="1"/>
</dbReference>
<dbReference type="InterPro" id="IPR036259">
    <property type="entry name" value="MFS_trans_sf"/>
</dbReference>
<keyword evidence="4 9" id="KW-1133">Transmembrane helix</keyword>
<protein>
    <recommendedName>
        <fullName evidence="10">Major facilitator superfamily (MFS) profile domain-containing protein</fullName>
    </recommendedName>
</protein>
<evidence type="ECO:0000256" key="9">
    <source>
        <dbReference type="SAM" id="Phobius"/>
    </source>
</evidence>
<comment type="caution">
    <text evidence="11">The sequence shown here is derived from an EMBL/GenBank/DDBJ whole genome shotgun (WGS) entry which is preliminary data.</text>
</comment>
<dbReference type="PANTHER" id="PTHR43791">
    <property type="entry name" value="PERMEASE-RELATED"/>
    <property type="match status" value="1"/>
</dbReference>
<evidence type="ECO:0000256" key="7">
    <source>
        <dbReference type="ARBA" id="ARBA00037968"/>
    </source>
</evidence>
<proteinExistence type="inferred from homology"/>
<feature type="region of interest" description="Disordered" evidence="8">
    <location>
        <begin position="216"/>
        <end position="256"/>
    </location>
</feature>